<dbReference type="PANTHER" id="PTHR32448">
    <property type="entry name" value="OS08G0158400 PROTEIN"/>
    <property type="match status" value="1"/>
</dbReference>
<evidence type="ECO:0000256" key="2">
    <source>
        <dbReference type="ARBA" id="ARBA00005466"/>
    </source>
</evidence>
<dbReference type="Gene3D" id="3.30.43.10">
    <property type="entry name" value="Uridine Diphospho-n-acetylenolpyruvylglucosamine Reductase, domain 2"/>
    <property type="match status" value="1"/>
</dbReference>
<feature type="signal peptide" evidence="7">
    <location>
        <begin position="1"/>
        <end position="18"/>
    </location>
</feature>
<evidence type="ECO:0000256" key="3">
    <source>
        <dbReference type="ARBA" id="ARBA00022630"/>
    </source>
</evidence>
<dbReference type="InterPro" id="IPR016167">
    <property type="entry name" value="FAD-bd_PCMH_sub1"/>
</dbReference>
<dbReference type="InterPro" id="IPR006094">
    <property type="entry name" value="Oxid_FAD_bind_N"/>
</dbReference>
<feature type="domain" description="FAD-binding PCMH-type" evidence="8">
    <location>
        <begin position="67"/>
        <end position="241"/>
    </location>
</feature>
<evidence type="ECO:0000256" key="5">
    <source>
        <dbReference type="ARBA" id="ARBA00022827"/>
    </source>
</evidence>
<keyword evidence="4 7" id="KW-0732">Signal</keyword>
<comment type="similarity">
    <text evidence="2">Belongs to the oxygen-dependent FAD-linked oxidoreductase family.</text>
</comment>
<sequence length="532" mass="59496">MFPLAFVILLSISGAAFSAETHENFLQCLSQSPNASAISQLIYTPTHPSYSSILNFSIQNPRFSSPSTPKPLVILTPLHVSHVPAAINCSRHHGMQIRVRSGGHDYEGLSYVSDVPFLVIDLINLTSITVDLEESTAWIEAGSTIGEVYYRIAEKSRTLGFPAAIIPTVGVGGHLSGGGYGTMLRKYGIAAEHVVDAHIVDAEGRFLDRESMGEDLFWAIRGGGGASFGVVLAWKIKLLPVPSTVTVFTVNRNLEQNATKLVHRWQNVADKLDEDLFIRVILQSVITGEEGKKTIQASFNSLFLGVDRLLPLMEKSFPELGLTKQDCNEMSWIESTLYFSGFPSGESLEVLLDKRPSRVILPFKIKSDYVKEPISETSLEGIWEKIYEEEVGKAMLIFVPYGGKMKEVSESEIPFPHRAGNIYKIQYLLNWEEEGNEAAQSHISWMRKFYDNMTPFVSKNPRAAYLNYRDLDIGKNGKGNTSYTESSIWGIKYFKNNFDRLVQVKTVVDPTNFFRNEQSIPPLYSRVRKTGN</sequence>
<dbReference type="Pfam" id="PF01565">
    <property type="entry name" value="FAD_binding_4"/>
    <property type="match status" value="1"/>
</dbReference>
<dbReference type="InterPro" id="IPR016169">
    <property type="entry name" value="FAD-bd_PCMH_sub2"/>
</dbReference>
<evidence type="ECO:0000259" key="8">
    <source>
        <dbReference type="PROSITE" id="PS51387"/>
    </source>
</evidence>
<reference evidence="9" key="1">
    <citation type="submission" date="2025-05" db="UniProtKB">
        <authorList>
            <consortium name="RefSeq"/>
        </authorList>
    </citation>
    <scope>NUCLEOTIDE SEQUENCE [LARGE SCALE GENOMIC DNA]</scope>
</reference>
<keyword evidence="5" id="KW-0274">FAD</keyword>
<evidence type="ECO:0000313" key="9">
    <source>
        <dbReference type="Proteomes" id="UP001652623"/>
    </source>
</evidence>
<dbReference type="Gene3D" id="3.30.465.10">
    <property type="match status" value="1"/>
</dbReference>
<proteinExistence type="inferred from homology"/>
<evidence type="ECO:0000313" key="10">
    <source>
        <dbReference type="RefSeq" id="XP_015900680.3"/>
    </source>
</evidence>
<evidence type="ECO:0000256" key="4">
    <source>
        <dbReference type="ARBA" id="ARBA00022729"/>
    </source>
</evidence>
<evidence type="ECO:0000256" key="6">
    <source>
        <dbReference type="ARBA" id="ARBA00023180"/>
    </source>
</evidence>
<dbReference type="InterPro" id="IPR012951">
    <property type="entry name" value="BBE"/>
</dbReference>
<dbReference type="InterPro" id="IPR016166">
    <property type="entry name" value="FAD-bd_PCMH"/>
</dbReference>
<keyword evidence="6" id="KW-0325">Glycoprotein</keyword>
<keyword evidence="3" id="KW-0285">Flavoprotein</keyword>
<dbReference type="InterPro" id="IPR036318">
    <property type="entry name" value="FAD-bd_PCMH-like_sf"/>
</dbReference>
<protein>
    <submittedName>
        <fullName evidence="10">Tetrahydroberberine oxidase-like</fullName>
    </submittedName>
</protein>
<name>A0A6P4AU93_ZIZJJ</name>
<evidence type="ECO:0000256" key="7">
    <source>
        <dbReference type="SAM" id="SignalP"/>
    </source>
</evidence>
<accession>A0A6P4AU93</accession>
<evidence type="ECO:0000256" key="1">
    <source>
        <dbReference type="ARBA" id="ARBA00001974"/>
    </source>
</evidence>
<feature type="chain" id="PRO_5045939003" evidence="7">
    <location>
        <begin position="19"/>
        <end position="532"/>
    </location>
</feature>
<reference evidence="10" key="2">
    <citation type="submission" date="2025-08" db="UniProtKB">
        <authorList>
            <consortium name="RefSeq"/>
        </authorList>
    </citation>
    <scope>IDENTIFICATION</scope>
    <source>
        <tissue evidence="10">Seedling</tissue>
    </source>
</reference>
<dbReference type="RefSeq" id="XP_015900680.3">
    <property type="nucleotide sequence ID" value="XM_016045194.3"/>
</dbReference>
<dbReference type="PROSITE" id="PS51387">
    <property type="entry name" value="FAD_PCMH"/>
    <property type="match status" value="1"/>
</dbReference>
<keyword evidence="9" id="KW-1185">Reference proteome</keyword>
<comment type="cofactor">
    <cofactor evidence="1">
        <name>FAD</name>
        <dbReference type="ChEBI" id="CHEBI:57692"/>
    </cofactor>
</comment>
<dbReference type="GeneID" id="107433832"/>
<dbReference type="Proteomes" id="UP001652623">
    <property type="component" value="Chromosome 1"/>
</dbReference>
<gene>
    <name evidence="10" type="primary">LOC107433832</name>
</gene>
<dbReference type="SUPFAM" id="SSF56176">
    <property type="entry name" value="FAD-binding/transporter-associated domain-like"/>
    <property type="match status" value="1"/>
</dbReference>
<dbReference type="Gene3D" id="3.40.462.20">
    <property type="match status" value="1"/>
</dbReference>
<organism evidence="9 10">
    <name type="scientific">Ziziphus jujuba</name>
    <name type="common">Chinese jujube</name>
    <name type="synonym">Ziziphus sativa</name>
    <dbReference type="NCBI Taxonomy" id="326968"/>
    <lineage>
        <taxon>Eukaryota</taxon>
        <taxon>Viridiplantae</taxon>
        <taxon>Streptophyta</taxon>
        <taxon>Embryophyta</taxon>
        <taxon>Tracheophyta</taxon>
        <taxon>Spermatophyta</taxon>
        <taxon>Magnoliopsida</taxon>
        <taxon>eudicotyledons</taxon>
        <taxon>Gunneridae</taxon>
        <taxon>Pentapetalae</taxon>
        <taxon>rosids</taxon>
        <taxon>fabids</taxon>
        <taxon>Rosales</taxon>
        <taxon>Rhamnaceae</taxon>
        <taxon>Paliureae</taxon>
        <taxon>Ziziphus</taxon>
    </lineage>
</organism>
<dbReference type="Pfam" id="PF08031">
    <property type="entry name" value="BBE"/>
    <property type="match status" value="1"/>
</dbReference>